<dbReference type="Gene3D" id="2.20.70.10">
    <property type="match status" value="2"/>
</dbReference>
<dbReference type="AlphaFoldDB" id="A0A0V1Q2S2"/>
<feature type="domain" description="WW" evidence="2">
    <location>
        <begin position="1"/>
        <end position="32"/>
    </location>
</feature>
<dbReference type="PANTHER" id="PTHR11864">
    <property type="entry name" value="PRE-MRNA-PROCESSING PROTEIN PRP40"/>
    <property type="match status" value="1"/>
</dbReference>
<dbReference type="Proteomes" id="UP000054251">
    <property type="component" value="Unassembled WGS sequence"/>
</dbReference>
<dbReference type="InterPro" id="IPR001202">
    <property type="entry name" value="WW_dom"/>
</dbReference>
<dbReference type="SUPFAM" id="SSF81698">
    <property type="entry name" value="FF domain"/>
    <property type="match status" value="2"/>
</dbReference>
<dbReference type="InterPro" id="IPR036517">
    <property type="entry name" value="FF_domain_sf"/>
</dbReference>
<dbReference type="PROSITE" id="PS01159">
    <property type="entry name" value="WW_DOMAIN_1"/>
    <property type="match status" value="2"/>
</dbReference>
<evidence type="ECO:0000259" key="3">
    <source>
        <dbReference type="PROSITE" id="PS51676"/>
    </source>
</evidence>
<dbReference type="Gene3D" id="1.10.10.440">
    <property type="entry name" value="FF domain"/>
    <property type="match status" value="1"/>
</dbReference>
<dbReference type="SMART" id="SM00441">
    <property type="entry name" value="FF"/>
    <property type="match status" value="2"/>
</dbReference>
<dbReference type="GO" id="GO:0071004">
    <property type="term" value="C:U2-type prespliceosome"/>
    <property type="evidence" value="ECO:0007669"/>
    <property type="project" value="TreeGrafter"/>
</dbReference>
<name>A0A0V1Q2S2_9ASCO</name>
<comment type="caution">
    <text evidence="4">The sequence shown here is derived from an EMBL/GenBank/DDBJ whole genome shotgun (WGS) entry which is preliminary data.</text>
</comment>
<dbReference type="GO" id="GO:0005685">
    <property type="term" value="C:U1 snRNP"/>
    <property type="evidence" value="ECO:0007669"/>
    <property type="project" value="TreeGrafter"/>
</dbReference>
<evidence type="ECO:0008006" key="6">
    <source>
        <dbReference type="Google" id="ProtNLM"/>
    </source>
</evidence>
<dbReference type="EMBL" id="LMYN01000019">
    <property type="protein sequence ID" value="KSA02817.1"/>
    <property type="molecule type" value="Genomic_DNA"/>
</dbReference>
<dbReference type="InterPro" id="IPR039726">
    <property type="entry name" value="Prp40-like"/>
</dbReference>
<dbReference type="PROSITE" id="PS50020">
    <property type="entry name" value="WW_DOMAIN_2"/>
    <property type="match status" value="2"/>
</dbReference>
<dbReference type="GO" id="GO:0003723">
    <property type="term" value="F:RNA binding"/>
    <property type="evidence" value="ECO:0007669"/>
    <property type="project" value="TreeGrafter"/>
</dbReference>
<dbReference type="SMART" id="SM00456">
    <property type="entry name" value="WW"/>
    <property type="match status" value="2"/>
</dbReference>
<proteinExistence type="predicted"/>
<dbReference type="PROSITE" id="PS51676">
    <property type="entry name" value="FF"/>
    <property type="match status" value="1"/>
</dbReference>
<feature type="compositionally biased region" description="Basic and acidic residues" evidence="1">
    <location>
        <begin position="626"/>
        <end position="653"/>
    </location>
</feature>
<accession>A0A0V1Q2S2</accession>
<dbReference type="RefSeq" id="XP_015468919.1">
    <property type="nucleotide sequence ID" value="XM_015610244.1"/>
</dbReference>
<evidence type="ECO:0000259" key="2">
    <source>
        <dbReference type="PROSITE" id="PS50020"/>
    </source>
</evidence>
<gene>
    <name evidence="4" type="ORF">AC631_01414</name>
</gene>
<dbReference type="CDD" id="cd00201">
    <property type="entry name" value="WW"/>
    <property type="match status" value="2"/>
</dbReference>
<evidence type="ECO:0000313" key="4">
    <source>
        <dbReference type="EMBL" id="KSA02817.1"/>
    </source>
</evidence>
<evidence type="ECO:0000313" key="5">
    <source>
        <dbReference type="Proteomes" id="UP000054251"/>
    </source>
</evidence>
<dbReference type="Pfam" id="PF00397">
    <property type="entry name" value="WW"/>
    <property type="match status" value="2"/>
</dbReference>
<feature type="domain" description="WW" evidence="2">
    <location>
        <begin position="31"/>
        <end position="64"/>
    </location>
</feature>
<dbReference type="InterPro" id="IPR036020">
    <property type="entry name" value="WW_dom_sf"/>
</dbReference>
<evidence type="ECO:0000256" key="1">
    <source>
        <dbReference type="SAM" id="MobiDB-lite"/>
    </source>
</evidence>
<feature type="region of interest" description="Disordered" evidence="1">
    <location>
        <begin position="614"/>
        <end position="661"/>
    </location>
</feature>
<reference evidence="4 5" key="1">
    <citation type="submission" date="2015-11" db="EMBL/GenBank/DDBJ databases">
        <title>The genome of Debaryomyces fabryi.</title>
        <authorList>
            <person name="Tafer H."/>
            <person name="Lopandic K."/>
        </authorList>
    </citation>
    <scope>NUCLEOTIDE SEQUENCE [LARGE SCALE GENOMIC DNA]</scope>
    <source>
        <strain evidence="4 5">CBS 789</strain>
    </source>
</reference>
<dbReference type="OrthoDB" id="187617at2759"/>
<sequence length="661" mass="77861">MTNNWEEVTDDLGRIYYYNRTTQETSWTKPLDTKSEWKAYTTDDGRQYYHNEKTGETTWEIPEGFEELLEDKDKIDIVENENNELHKDMDKPSSEETKSLSSLDLELEKKTTIRNELIEPPQFKSYQEAEDAFLSLLKSNNVDSTWSFQEVISKFIKNPIYWAIPDALHRKRLYDEYLVQKLKDELTNKSEIVEKFERNFLQVLQNFEKKGLIKYNTRWITIKNILIAEENPIFKNSVLSDNEVLKIYDTFVNGLKEAREESIKQQKAQALDELKSYLTQINPTLVSDSENWDQLYKNLQNDARFKANKHFTVLNKVDILELYTADIYPQILDKLKTEIASIEKKNYRSDRKARQFFKEFLIKNISINANSLFENIFPLLENEDCFIELCGRNGSSPLDFFWDVVDEKYQLMKLKKDIVENTISGLKNNPKYSYDQLLSSKENFINSLADLKDERLSAFEFNLSNETQDDNELKIIFDTLKRDYDLKNELLKSKYKKELEQREDELARWLFSNHEKHDIIKFLNNESDSSDGHFVTILKKEDPNNTPQYAVNTIDKHGLQSLFESKFQNIEQYRKLETTIQMASNNGVKASIEYSFEQSIHAFVNFLNNASPSPEHAAYANKKRPIREDHADNKRFKPENREADAKLKPDGPKHNPVLLNY</sequence>
<dbReference type="GO" id="GO:0045292">
    <property type="term" value="P:mRNA cis splicing, via spliceosome"/>
    <property type="evidence" value="ECO:0007669"/>
    <property type="project" value="InterPro"/>
</dbReference>
<dbReference type="Pfam" id="PF01846">
    <property type="entry name" value="FF"/>
    <property type="match status" value="2"/>
</dbReference>
<protein>
    <recommendedName>
        <fullName evidence="6">Pre-mRNA-processing protein PRP40</fullName>
    </recommendedName>
</protein>
<dbReference type="PANTHER" id="PTHR11864:SF0">
    <property type="entry name" value="PRP40 PRE-MRNA PROCESSING FACTOR 40 HOMOLOG A (YEAST)"/>
    <property type="match status" value="1"/>
</dbReference>
<feature type="domain" description="FF" evidence="3">
    <location>
        <begin position="126"/>
        <end position="180"/>
    </location>
</feature>
<dbReference type="GeneID" id="26838423"/>
<organism evidence="4 5">
    <name type="scientific">Debaryomyces fabryi</name>
    <dbReference type="NCBI Taxonomy" id="58627"/>
    <lineage>
        <taxon>Eukaryota</taxon>
        <taxon>Fungi</taxon>
        <taxon>Dikarya</taxon>
        <taxon>Ascomycota</taxon>
        <taxon>Saccharomycotina</taxon>
        <taxon>Pichiomycetes</taxon>
        <taxon>Debaryomycetaceae</taxon>
        <taxon>Debaryomyces</taxon>
    </lineage>
</organism>
<keyword evidence="5" id="KW-1185">Reference proteome</keyword>
<dbReference type="SUPFAM" id="SSF51045">
    <property type="entry name" value="WW domain"/>
    <property type="match status" value="2"/>
</dbReference>
<dbReference type="InterPro" id="IPR002713">
    <property type="entry name" value="FF_domain"/>
</dbReference>